<comment type="caution">
    <text evidence="1">The sequence shown here is derived from an EMBL/GenBank/DDBJ whole genome shotgun (WGS) entry which is preliminary data.</text>
</comment>
<name>A0A3S2VCH1_9ACTN</name>
<dbReference type="RefSeq" id="WP_127831334.1">
    <property type="nucleotide sequence ID" value="NZ_RZYA01000017.1"/>
</dbReference>
<evidence type="ECO:0000313" key="2">
    <source>
        <dbReference type="Proteomes" id="UP000283128"/>
    </source>
</evidence>
<proteinExistence type="predicted"/>
<dbReference type="Proteomes" id="UP000283128">
    <property type="component" value="Unassembled WGS sequence"/>
</dbReference>
<keyword evidence="2" id="KW-1185">Reference proteome</keyword>
<organism evidence="1 2">
    <name type="scientific">Streptomyces antnestii</name>
    <dbReference type="NCBI Taxonomy" id="2494256"/>
    <lineage>
        <taxon>Bacteria</taxon>
        <taxon>Bacillati</taxon>
        <taxon>Actinomycetota</taxon>
        <taxon>Actinomycetes</taxon>
        <taxon>Kitasatosporales</taxon>
        <taxon>Streptomycetaceae</taxon>
        <taxon>Streptomyces</taxon>
    </lineage>
</organism>
<dbReference type="OrthoDB" id="4533444at2"/>
<sequence length="298" mass="32608">MVTSPHEASHRIFQDRPEILTPVFGLLGVPIPAKAVVEVLAADVTEIRPLERRVDSVLRIEPSEGEAFLLAIEAQGRRDERKGSSWAYYVAYLKAKYDLLVLLLVVCQERSTASWACGPFTCGVDGWTAQSTHPLVLGPDNVPVITDASVAARDLAMATFSAMTHGRSRDAPAILEALARALRATDERSAEYYSEMLDIGLGDTPARATWRELMTFVTYFPGRGTFREEAYLEGKAVGTAEGQAGSILRVLEQRAVPVSEAARERITSCNDPDTLNHWLDLAVTVTDSAELFAEDPES</sequence>
<reference evidence="1 2" key="1">
    <citation type="submission" date="2019-01" db="EMBL/GenBank/DDBJ databases">
        <title>Genome sequences of Streptomyces and Rhizobium isolates collected from root and soil.</title>
        <authorList>
            <person name="Chhettri S."/>
            <person name="Sevigny J.L."/>
            <person name="Sen A."/>
            <person name="Ennis N."/>
            <person name="Tisa L."/>
        </authorList>
    </citation>
    <scope>NUCLEOTIDE SEQUENCE [LARGE SCALE GENOMIC DNA]</scope>
    <source>
        <strain evidence="1 2">San01</strain>
    </source>
</reference>
<evidence type="ECO:0000313" key="1">
    <source>
        <dbReference type="EMBL" id="RVU19548.1"/>
    </source>
</evidence>
<dbReference type="PANTHER" id="PTHR34613">
    <property type="entry name" value="SLL0800 PROTEIN"/>
    <property type="match status" value="1"/>
</dbReference>
<gene>
    <name evidence="1" type="ORF">EOT10_29100</name>
</gene>
<protein>
    <submittedName>
        <fullName evidence="1">Uncharacterized protein</fullName>
    </submittedName>
</protein>
<accession>A0A3S2VCH1</accession>
<dbReference type="AlphaFoldDB" id="A0A3S2VCH1"/>
<dbReference type="EMBL" id="RZYA01000017">
    <property type="protein sequence ID" value="RVU19548.1"/>
    <property type="molecule type" value="Genomic_DNA"/>
</dbReference>
<dbReference type="PANTHER" id="PTHR34613:SF1">
    <property type="entry name" value="SLL6017 PROTEIN"/>
    <property type="match status" value="1"/>
</dbReference>